<dbReference type="PROSITE" id="PS51111">
    <property type="entry name" value="REJ"/>
    <property type="match status" value="1"/>
</dbReference>
<feature type="transmembrane region" description="Helical" evidence="7">
    <location>
        <begin position="666"/>
        <end position="692"/>
    </location>
</feature>
<comment type="subcellular location">
    <subcellularLocation>
        <location evidence="1">Membrane</location>
    </subcellularLocation>
</comment>
<feature type="transmembrane region" description="Helical" evidence="7">
    <location>
        <begin position="698"/>
        <end position="716"/>
    </location>
</feature>
<evidence type="ECO:0000256" key="7">
    <source>
        <dbReference type="SAM" id="Phobius"/>
    </source>
</evidence>
<name>A0A3R7JTD4_9STRA</name>
<dbReference type="Proteomes" id="UP000285883">
    <property type="component" value="Unassembled WGS sequence"/>
</dbReference>
<keyword evidence="6 7" id="KW-0472">Membrane</keyword>
<evidence type="ECO:0000256" key="2">
    <source>
        <dbReference type="ARBA" id="ARBA00007200"/>
    </source>
</evidence>
<reference evidence="9" key="1">
    <citation type="journal article" date="2015" name="Genom Data">
        <title>Genome sequences of six Phytophthora species associated with forests in New Zealand.</title>
        <authorList>
            <person name="Studholme D.J."/>
            <person name="McDougal R.L."/>
            <person name="Sambles C."/>
            <person name="Hansen E."/>
            <person name="Hardy G."/>
            <person name="Grant M."/>
            <person name="Ganley R.J."/>
            <person name="Williams N.M."/>
        </authorList>
    </citation>
    <scope>NUCLEOTIDE SEQUENCE</scope>
    <source>
        <strain evidence="9">NZFS 2646</strain>
    </source>
</reference>
<evidence type="ECO:0000256" key="4">
    <source>
        <dbReference type="ARBA" id="ARBA00022737"/>
    </source>
</evidence>
<evidence type="ECO:0000313" key="13">
    <source>
        <dbReference type="Proteomes" id="UP000285883"/>
    </source>
</evidence>
<reference evidence="12 13" key="2">
    <citation type="submission" date="2018-07" db="EMBL/GenBank/DDBJ databases">
        <title>Genome sequencing of oomycete isolates from Chile give support for New Zealand origin for Phytophthora kernoviae and make available the first Nothophytophthora sp. genome.</title>
        <authorList>
            <person name="Studholme D.J."/>
            <person name="Sanfuentes E."/>
            <person name="Panda P."/>
            <person name="Hill R."/>
            <person name="Sambles C."/>
            <person name="Grant M."/>
            <person name="Williams N.M."/>
            <person name="Mcdougal R.L."/>
        </authorList>
    </citation>
    <scope>NUCLEOTIDE SEQUENCE [LARGE SCALE GENOMIC DNA]</scope>
    <source>
        <strain evidence="10">Chile2</strain>
        <strain evidence="11">Chile4</strain>
    </source>
</reference>
<evidence type="ECO:0000256" key="5">
    <source>
        <dbReference type="ARBA" id="ARBA00022989"/>
    </source>
</evidence>
<dbReference type="GO" id="GO:0006816">
    <property type="term" value="P:calcium ion transport"/>
    <property type="evidence" value="ECO:0007669"/>
    <property type="project" value="TreeGrafter"/>
</dbReference>
<sequence>MGSAAITVVANSPPSSGTLRITPSVGYALEDKFSVLANNWVDEDLPLKYTFKYIKDSTYSGGTEIALGASTPDALFATQLGLGGGDNNTITIVAYVQDSLGATTRVTQEIQVSQLVVAAKNQAAYLANKTSAVLAEASSGDPSTVLNTIMLTPATTKAVGNTISNLLDVDNSGSSKKLDETMTVTCNGTTYSGEAVCPCTHLTDFSTEVTQSLSLVTEHFMNVVTHEVTAKDVKQNLLLILVMAAFFFFYVVAVFYVNRWDRRDHRKTTRASRQIKRGSATPEKVKLSSLFQEPEYLQAKSWHSKLRAVVVGFGRSLKQNHKLLSIVFKYNESFSRAQRLTIVFTLVATQMFTNALLYRLRKGPKSLGSACISALITTVCMFPVGFLFMMMYKKAGRMQNYLIRFQVEDDAGNVVEVETDAYGNAREYSPAEQLSMDLATLARAWLFKCDECCEAQESNARVVVAKAQAELLSTEFQLKKLRTAIDNQFDRRISEAMAVEMNGPNVNDIIVKSRQSVRRVSRRPTSVIKAEQMVREDKRRITVTIKKEKQAILRTNQEKLVEKRKAIKKAKKVAAIEQHRLRREARLEQRKLLEGLRGIARLKKRLQLYLTAREERKVAALPLHERQVYLAEREQLKKIRRTSRMLYNAFLRRQPAHQSKPIFPEWVLFISYTVSAIWSAWCIYFVLMFAFTVGRVEAQLWVTSLLSGLALTYVIADPLKLFFRMGLMPMIATGILANSGFFNALTSEPMALGAVVVAAGCQDVPQVCGHHDAKVTSKAIVCSDLCPVRAAV</sequence>
<evidence type="ECO:0000313" key="12">
    <source>
        <dbReference type="Proteomes" id="UP000285624"/>
    </source>
</evidence>
<evidence type="ECO:0000313" key="10">
    <source>
        <dbReference type="EMBL" id="RLN20081.1"/>
    </source>
</evidence>
<feature type="domain" description="REJ" evidence="8">
    <location>
        <begin position="1"/>
        <end position="108"/>
    </location>
</feature>
<gene>
    <name evidence="10" type="ORF">BBI17_005560</name>
    <name evidence="11" type="ORF">BBO99_00005484</name>
    <name evidence="9" type="ORF">JM16_005376</name>
</gene>
<protein>
    <recommendedName>
        <fullName evidence="8">REJ domain-containing protein</fullName>
    </recommendedName>
</protein>
<evidence type="ECO:0000256" key="1">
    <source>
        <dbReference type="ARBA" id="ARBA00004370"/>
    </source>
</evidence>
<dbReference type="InterPro" id="IPR014010">
    <property type="entry name" value="REJ_dom"/>
</dbReference>
<evidence type="ECO:0000313" key="9">
    <source>
        <dbReference type="EMBL" id="KAG2523133.1"/>
    </source>
</evidence>
<proteinExistence type="inferred from homology"/>
<reference evidence="9" key="3">
    <citation type="submission" date="2020-06" db="EMBL/GenBank/DDBJ databases">
        <authorList>
            <person name="Studholme D.J."/>
        </authorList>
    </citation>
    <scope>NUCLEOTIDE SEQUENCE</scope>
    <source>
        <strain evidence="9">NZFS 2646</strain>
    </source>
</reference>
<dbReference type="PANTHER" id="PTHR46730">
    <property type="entry name" value="POLYCYSTIN-1"/>
    <property type="match status" value="1"/>
</dbReference>
<dbReference type="AlphaFoldDB" id="A0A3R7JTD4"/>
<feature type="transmembrane region" description="Helical" evidence="7">
    <location>
        <begin position="237"/>
        <end position="257"/>
    </location>
</feature>
<evidence type="ECO:0000256" key="6">
    <source>
        <dbReference type="ARBA" id="ARBA00023136"/>
    </source>
</evidence>
<dbReference type="EMBL" id="MAYM02001443">
    <property type="protein sequence ID" value="RLN20081.1"/>
    <property type="molecule type" value="Genomic_DNA"/>
</dbReference>
<comment type="caution">
    <text evidence="11">The sequence shown here is derived from an EMBL/GenBank/DDBJ whole genome shotgun (WGS) entry which is preliminary data.</text>
</comment>
<dbReference type="GO" id="GO:0005886">
    <property type="term" value="C:plasma membrane"/>
    <property type="evidence" value="ECO:0007669"/>
    <property type="project" value="TreeGrafter"/>
</dbReference>
<comment type="similarity">
    <text evidence="2">Belongs to the polycystin family.</text>
</comment>
<evidence type="ECO:0000313" key="11">
    <source>
        <dbReference type="EMBL" id="RLN79144.1"/>
    </source>
</evidence>
<feature type="transmembrane region" description="Helical" evidence="7">
    <location>
        <begin position="366"/>
        <end position="389"/>
    </location>
</feature>
<evidence type="ECO:0000259" key="8">
    <source>
        <dbReference type="PROSITE" id="PS51111"/>
    </source>
</evidence>
<keyword evidence="5 7" id="KW-1133">Transmembrane helix</keyword>
<feature type="transmembrane region" description="Helical" evidence="7">
    <location>
        <begin position="340"/>
        <end position="360"/>
    </location>
</feature>
<dbReference type="STRING" id="325452.A0A3R7JTD4"/>
<keyword evidence="4" id="KW-0677">Repeat</keyword>
<dbReference type="PANTHER" id="PTHR46730:SF1">
    <property type="entry name" value="PLAT DOMAIN-CONTAINING PROTEIN"/>
    <property type="match status" value="1"/>
</dbReference>
<dbReference type="EMBL" id="MBDN02000159">
    <property type="protein sequence ID" value="RLN79144.1"/>
    <property type="molecule type" value="Genomic_DNA"/>
</dbReference>
<dbReference type="InterPro" id="IPR002859">
    <property type="entry name" value="PKD/REJ-like"/>
</dbReference>
<evidence type="ECO:0000256" key="3">
    <source>
        <dbReference type="ARBA" id="ARBA00022692"/>
    </source>
</evidence>
<dbReference type="Pfam" id="PF02010">
    <property type="entry name" value="REJ"/>
    <property type="match status" value="1"/>
</dbReference>
<keyword evidence="12" id="KW-1185">Reference proteome</keyword>
<keyword evidence="3 7" id="KW-0812">Transmembrane</keyword>
<dbReference type="EMBL" id="JPWV03000148">
    <property type="protein sequence ID" value="KAG2523133.1"/>
    <property type="molecule type" value="Genomic_DNA"/>
</dbReference>
<dbReference type="Proteomes" id="UP000785171">
    <property type="component" value="Unassembled WGS sequence"/>
</dbReference>
<organism evidence="11 12">
    <name type="scientific">Phytophthora kernoviae</name>
    <dbReference type="NCBI Taxonomy" id="325452"/>
    <lineage>
        <taxon>Eukaryota</taxon>
        <taxon>Sar</taxon>
        <taxon>Stramenopiles</taxon>
        <taxon>Oomycota</taxon>
        <taxon>Peronosporomycetes</taxon>
        <taxon>Peronosporales</taxon>
        <taxon>Peronosporaceae</taxon>
        <taxon>Phytophthora</taxon>
    </lineage>
</organism>
<dbReference type="Proteomes" id="UP000285624">
    <property type="component" value="Unassembled WGS sequence"/>
</dbReference>
<accession>A0A3R7JTD4</accession>
<dbReference type="GO" id="GO:0005261">
    <property type="term" value="F:monoatomic cation channel activity"/>
    <property type="evidence" value="ECO:0007669"/>
    <property type="project" value="TreeGrafter"/>
</dbReference>